<feature type="compositionally biased region" description="Basic and acidic residues" evidence="1">
    <location>
        <begin position="50"/>
        <end position="61"/>
    </location>
</feature>
<accession>A0A811MQ21</accession>
<dbReference type="EMBL" id="CAJGYO010000002">
    <property type="protein sequence ID" value="CAD6209062.1"/>
    <property type="molecule type" value="Genomic_DNA"/>
</dbReference>
<sequence>MRARRSAAAAAARSGPVGRGGEEEVGERGVGGGEVDEGWGGPGGDEEAVEQGREGVGEEGPRLVVGVAGEVVDHSGCGGGGGRGRGGVEDGGGEGGRVGPGRHGGGGSGEGVRPRVFGGIRAFLNLPFSLPRLGSSQQAEKGREIRTEMALA</sequence>
<proteinExistence type="predicted"/>
<keyword evidence="3" id="KW-1185">Reference proteome</keyword>
<feature type="compositionally biased region" description="Gly residues" evidence="1">
    <location>
        <begin position="76"/>
        <end position="110"/>
    </location>
</feature>
<feature type="compositionally biased region" description="Low complexity" evidence="1">
    <location>
        <begin position="1"/>
        <end position="16"/>
    </location>
</feature>
<protein>
    <submittedName>
        <fullName evidence="2">Uncharacterized protein</fullName>
    </submittedName>
</protein>
<evidence type="ECO:0000313" key="3">
    <source>
        <dbReference type="Proteomes" id="UP000604825"/>
    </source>
</evidence>
<evidence type="ECO:0000313" key="2">
    <source>
        <dbReference type="EMBL" id="CAD6209062.1"/>
    </source>
</evidence>
<evidence type="ECO:0000256" key="1">
    <source>
        <dbReference type="SAM" id="MobiDB-lite"/>
    </source>
</evidence>
<dbReference type="Proteomes" id="UP000604825">
    <property type="component" value="Unassembled WGS sequence"/>
</dbReference>
<comment type="caution">
    <text evidence="2">The sequence shown here is derived from an EMBL/GenBank/DDBJ whole genome shotgun (WGS) entry which is preliminary data.</text>
</comment>
<dbReference type="AlphaFoldDB" id="A0A811MQ21"/>
<feature type="region of interest" description="Disordered" evidence="1">
    <location>
        <begin position="1"/>
        <end position="113"/>
    </location>
</feature>
<organism evidence="2 3">
    <name type="scientific">Miscanthus lutarioriparius</name>
    <dbReference type="NCBI Taxonomy" id="422564"/>
    <lineage>
        <taxon>Eukaryota</taxon>
        <taxon>Viridiplantae</taxon>
        <taxon>Streptophyta</taxon>
        <taxon>Embryophyta</taxon>
        <taxon>Tracheophyta</taxon>
        <taxon>Spermatophyta</taxon>
        <taxon>Magnoliopsida</taxon>
        <taxon>Liliopsida</taxon>
        <taxon>Poales</taxon>
        <taxon>Poaceae</taxon>
        <taxon>PACMAD clade</taxon>
        <taxon>Panicoideae</taxon>
        <taxon>Andropogonodae</taxon>
        <taxon>Andropogoneae</taxon>
        <taxon>Saccharinae</taxon>
        <taxon>Miscanthus</taxon>
    </lineage>
</organism>
<name>A0A811MQ21_9POAL</name>
<gene>
    <name evidence="2" type="ORF">NCGR_LOCUS5351</name>
</gene>
<feature type="compositionally biased region" description="Gly residues" evidence="1">
    <location>
        <begin position="28"/>
        <end position="43"/>
    </location>
</feature>
<reference evidence="2" key="1">
    <citation type="submission" date="2020-10" db="EMBL/GenBank/DDBJ databases">
        <authorList>
            <person name="Han B."/>
            <person name="Lu T."/>
            <person name="Zhao Q."/>
            <person name="Huang X."/>
            <person name="Zhao Y."/>
        </authorList>
    </citation>
    <scope>NUCLEOTIDE SEQUENCE</scope>
</reference>